<gene>
    <name evidence="2" type="ORF">LSALG_LOCUS37601</name>
</gene>
<keyword evidence="3" id="KW-1185">Reference proteome</keyword>
<evidence type="ECO:0000313" key="3">
    <source>
        <dbReference type="Proteomes" id="UP001177003"/>
    </source>
</evidence>
<evidence type="ECO:0000313" key="2">
    <source>
        <dbReference type="EMBL" id="CAI9298859.1"/>
    </source>
</evidence>
<accession>A0AA35ZTY9</accession>
<evidence type="ECO:0000256" key="1">
    <source>
        <dbReference type="SAM" id="MobiDB-lite"/>
    </source>
</evidence>
<name>A0AA35ZTY9_LACSI</name>
<dbReference type="Proteomes" id="UP001177003">
    <property type="component" value="Chromosome 8"/>
</dbReference>
<sequence length="102" mass="11677">MDVSVCYITILTNVWKQINEEIECKVGGRIFKVGIIEHDSSNWEPFENRLFPEPPPSVDEEEESSDKGSVESLDDGVSNTWCNNNDQILEEGEIREEEPMMV</sequence>
<dbReference type="EMBL" id="OX465084">
    <property type="protein sequence ID" value="CAI9298859.1"/>
    <property type="molecule type" value="Genomic_DNA"/>
</dbReference>
<proteinExistence type="predicted"/>
<reference evidence="2" key="1">
    <citation type="submission" date="2023-04" db="EMBL/GenBank/DDBJ databases">
        <authorList>
            <person name="Vijverberg K."/>
            <person name="Xiong W."/>
            <person name="Schranz E."/>
        </authorList>
    </citation>
    <scope>NUCLEOTIDE SEQUENCE</scope>
</reference>
<organism evidence="2 3">
    <name type="scientific">Lactuca saligna</name>
    <name type="common">Willowleaf lettuce</name>
    <dbReference type="NCBI Taxonomy" id="75948"/>
    <lineage>
        <taxon>Eukaryota</taxon>
        <taxon>Viridiplantae</taxon>
        <taxon>Streptophyta</taxon>
        <taxon>Embryophyta</taxon>
        <taxon>Tracheophyta</taxon>
        <taxon>Spermatophyta</taxon>
        <taxon>Magnoliopsida</taxon>
        <taxon>eudicotyledons</taxon>
        <taxon>Gunneridae</taxon>
        <taxon>Pentapetalae</taxon>
        <taxon>asterids</taxon>
        <taxon>campanulids</taxon>
        <taxon>Asterales</taxon>
        <taxon>Asteraceae</taxon>
        <taxon>Cichorioideae</taxon>
        <taxon>Cichorieae</taxon>
        <taxon>Lactucinae</taxon>
        <taxon>Lactuca</taxon>
    </lineage>
</organism>
<feature type="region of interest" description="Disordered" evidence="1">
    <location>
        <begin position="45"/>
        <end position="85"/>
    </location>
</feature>
<dbReference type="AlphaFoldDB" id="A0AA35ZTY9"/>
<protein>
    <submittedName>
        <fullName evidence="2">Uncharacterized protein</fullName>
    </submittedName>
</protein>